<evidence type="ECO:0000256" key="6">
    <source>
        <dbReference type="ARBA" id="ARBA00023180"/>
    </source>
</evidence>
<dbReference type="Gene3D" id="2.60.120.40">
    <property type="match status" value="1"/>
</dbReference>
<evidence type="ECO:0000256" key="5">
    <source>
        <dbReference type="ARBA" id="ARBA00023157"/>
    </source>
</evidence>
<evidence type="ECO:0000313" key="10">
    <source>
        <dbReference type="Proteomes" id="UP000515158"/>
    </source>
</evidence>
<dbReference type="OrthoDB" id="6159739at2759"/>
<proteinExistence type="inferred from homology"/>
<dbReference type="AlphaFoldDB" id="A0A6P8YYG6"/>
<protein>
    <submittedName>
        <fullName evidence="11 12">Uncharacterized protein LOC117645875</fullName>
    </submittedName>
</protein>
<dbReference type="GO" id="GO:0005164">
    <property type="term" value="F:tumor necrosis factor receptor binding"/>
    <property type="evidence" value="ECO:0007669"/>
    <property type="project" value="InterPro"/>
</dbReference>
<dbReference type="KEGG" id="tpal:117645875"/>
<feature type="region of interest" description="Disordered" evidence="7">
    <location>
        <begin position="284"/>
        <end position="319"/>
    </location>
</feature>
<dbReference type="InterPro" id="IPR051748">
    <property type="entry name" value="TNF_Ligand_Superfamily"/>
</dbReference>
<dbReference type="RefSeq" id="XP_034242301.1">
    <property type="nucleotide sequence ID" value="XM_034386410.1"/>
</dbReference>
<name>A0A6P8YYG6_THRPL</name>
<dbReference type="GeneID" id="117645875"/>
<dbReference type="PROSITE" id="PS50049">
    <property type="entry name" value="THD_2"/>
    <property type="match status" value="1"/>
</dbReference>
<feature type="domain" description="THD" evidence="9">
    <location>
        <begin position="370"/>
        <end position="519"/>
    </location>
</feature>
<feature type="region of interest" description="Disordered" evidence="7">
    <location>
        <begin position="120"/>
        <end position="177"/>
    </location>
</feature>
<evidence type="ECO:0000313" key="13">
    <source>
        <dbReference type="RefSeq" id="XP_034242301.1"/>
    </source>
</evidence>
<dbReference type="Proteomes" id="UP000515158">
    <property type="component" value="Unplaced"/>
</dbReference>
<dbReference type="PANTHER" id="PTHR15151">
    <property type="entry name" value="PROTEIN EIGER"/>
    <property type="match status" value="1"/>
</dbReference>
<dbReference type="Pfam" id="PF00229">
    <property type="entry name" value="TNF"/>
    <property type="match status" value="1"/>
</dbReference>
<evidence type="ECO:0000256" key="2">
    <source>
        <dbReference type="ARBA" id="ARBA00008670"/>
    </source>
</evidence>
<evidence type="ECO:0000256" key="4">
    <source>
        <dbReference type="ARBA" id="ARBA00022525"/>
    </source>
</evidence>
<dbReference type="PANTHER" id="PTHR15151:SF24">
    <property type="entry name" value="A PROLIFERATION-INDUCING LIGAND-LIKE PROTEIN-RELATED"/>
    <property type="match status" value="1"/>
</dbReference>
<comment type="subcellular location">
    <subcellularLocation>
        <location evidence="1">Secreted</location>
    </subcellularLocation>
</comment>
<keyword evidence="6" id="KW-0325">Glycoprotein</keyword>
<dbReference type="GO" id="GO:0006955">
    <property type="term" value="P:immune response"/>
    <property type="evidence" value="ECO:0007669"/>
    <property type="project" value="InterPro"/>
</dbReference>
<dbReference type="RefSeq" id="XP_034242299.1">
    <property type="nucleotide sequence ID" value="XM_034386408.1"/>
</dbReference>
<evidence type="ECO:0000259" key="9">
    <source>
        <dbReference type="PROSITE" id="PS50049"/>
    </source>
</evidence>
<dbReference type="InterPro" id="IPR008983">
    <property type="entry name" value="Tumour_necrosis_fac-like_dom"/>
</dbReference>
<keyword evidence="3" id="KW-0202">Cytokine</keyword>
<dbReference type="InterPro" id="IPR006052">
    <property type="entry name" value="TNF_dom"/>
</dbReference>
<gene>
    <name evidence="11 12 13" type="primary">LOC117645875</name>
</gene>
<feature type="compositionally biased region" description="Acidic residues" evidence="7">
    <location>
        <begin position="120"/>
        <end position="136"/>
    </location>
</feature>
<evidence type="ECO:0000256" key="3">
    <source>
        <dbReference type="ARBA" id="ARBA00022514"/>
    </source>
</evidence>
<evidence type="ECO:0000256" key="7">
    <source>
        <dbReference type="SAM" id="MobiDB-lite"/>
    </source>
</evidence>
<organism evidence="13">
    <name type="scientific">Thrips palmi</name>
    <name type="common">Melon thrips</name>
    <dbReference type="NCBI Taxonomy" id="161013"/>
    <lineage>
        <taxon>Eukaryota</taxon>
        <taxon>Metazoa</taxon>
        <taxon>Ecdysozoa</taxon>
        <taxon>Arthropoda</taxon>
        <taxon>Hexapoda</taxon>
        <taxon>Insecta</taxon>
        <taxon>Pterygota</taxon>
        <taxon>Neoptera</taxon>
        <taxon>Paraneoptera</taxon>
        <taxon>Thysanoptera</taxon>
        <taxon>Terebrantia</taxon>
        <taxon>Thripoidea</taxon>
        <taxon>Thripidae</taxon>
        <taxon>Thrips</taxon>
    </lineage>
</organism>
<sequence>MHDRSLDSMASDSYLLKAAPASCPQYPCQSRPVKPRRSTSWRVVVALVLLLVAVVGLAALAYLQRMELLDMRASVANIKREFKDISTNLERLHMYKQFKEWNITVEDNDSDSIYDTSYEDDDDALEPYYSDTEDTNVVEGKARDSGDGARAPVPKLEPASGHHQPVEATTTTSSPEPIMFMDRRRRDVRQAGRQAGRPQPQLKLYHMLQNPGLSAAAPPPEQQWSQYGVRHPQDRPYGPGRPQPMYAERAPMAFVPPPQPPQRHAMGHAMGHAMDYAATTAAPVASRRSRVMDGVGTSPGPGQQQHRRRHHHRLQQRQQGGFQQLQNLQDVTQEVPQSGAARSVESIDGDVEVEQTWRPYAPAVVEGPAIAAHFVGDTARHRGTHHYDDNGRLKHPAGEYADWTASPWVRELGLDHHFKLASTGSHITVDTPGLYLVYAQVNYANDKDENGFWVYRNQQKELLCATAGASGQDVRANTCFTAGVLHLFKGDRVSLKDLAGDRYRVLDHPGRSFVGMVNLSACKLKAEQPSRATA</sequence>
<evidence type="ECO:0000256" key="8">
    <source>
        <dbReference type="SAM" id="Phobius"/>
    </source>
</evidence>
<dbReference type="GO" id="GO:0016020">
    <property type="term" value="C:membrane"/>
    <property type="evidence" value="ECO:0007669"/>
    <property type="project" value="InterPro"/>
</dbReference>
<feature type="compositionally biased region" description="Basic residues" evidence="7">
    <location>
        <begin position="305"/>
        <end position="315"/>
    </location>
</feature>
<evidence type="ECO:0000256" key="1">
    <source>
        <dbReference type="ARBA" id="ARBA00004613"/>
    </source>
</evidence>
<keyword evidence="8" id="KW-1133">Transmembrane helix</keyword>
<keyword evidence="5" id="KW-1015">Disulfide bond</keyword>
<keyword evidence="4" id="KW-0964">Secreted</keyword>
<feature type="transmembrane region" description="Helical" evidence="8">
    <location>
        <begin position="41"/>
        <end position="63"/>
    </location>
</feature>
<comment type="similarity">
    <text evidence="2">Belongs to the tumor necrosis factor family.</text>
</comment>
<dbReference type="GO" id="GO:0005125">
    <property type="term" value="F:cytokine activity"/>
    <property type="evidence" value="ECO:0007669"/>
    <property type="project" value="UniProtKB-KW"/>
</dbReference>
<evidence type="ECO:0000313" key="12">
    <source>
        <dbReference type="RefSeq" id="XP_034242300.1"/>
    </source>
</evidence>
<dbReference type="RefSeq" id="XP_034242300.1">
    <property type="nucleotide sequence ID" value="XM_034386409.1"/>
</dbReference>
<dbReference type="SUPFAM" id="SSF49842">
    <property type="entry name" value="TNF-like"/>
    <property type="match status" value="1"/>
</dbReference>
<keyword evidence="8" id="KW-0472">Membrane</keyword>
<keyword evidence="8" id="KW-0812">Transmembrane</keyword>
<accession>A0A6P8YYG6</accession>
<evidence type="ECO:0000313" key="11">
    <source>
        <dbReference type="RefSeq" id="XP_034242299.1"/>
    </source>
</evidence>
<keyword evidence="10" id="KW-1185">Reference proteome</keyword>
<reference evidence="11 12" key="1">
    <citation type="submission" date="2025-04" db="UniProtKB">
        <authorList>
            <consortium name="RefSeq"/>
        </authorList>
    </citation>
    <scope>IDENTIFICATION</scope>
    <source>
        <tissue evidence="11 12">Total insect</tissue>
    </source>
</reference>
<dbReference type="GO" id="GO:0005615">
    <property type="term" value="C:extracellular space"/>
    <property type="evidence" value="ECO:0007669"/>
    <property type="project" value="UniProtKB-KW"/>
</dbReference>